<accession>A0A7C3PFJ5</accession>
<feature type="transmembrane region" description="Helical" evidence="1">
    <location>
        <begin position="6"/>
        <end position="25"/>
    </location>
</feature>
<sequence>MLPRAPLLIVKPAISVCFAIGTYLLNGFYKDERSPGAKTRDRFCLFRRFLLVQVPPRFAFNPPTLRLISQ</sequence>
<name>A0A7C3PFJ5_9CYAN</name>
<evidence type="ECO:0000313" key="2">
    <source>
        <dbReference type="EMBL" id="HFM98299.1"/>
    </source>
</evidence>
<organism evidence="2">
    <name type="scientific">Oscillatoriales cyanobacterium SpSt-418</name>
    <dbReference type="NCBI Taxonomy" id="2282169"/>
    <lineage>
        <taxon>Bacteria</taxon>
        <taxon>Bacillati</taxon>
        <taxon>Cyanobacteriota</taxon>
        <taxon>Cyanophyceae</taxon>
        <taxon>Oscillatoriophycideae</taxon>
        <taxon>Oscillatoriales</taxon>
    </lineage>
</organism>
<reference evidence="2" key="1">
    <citation type="journal article" date="2020" name="mSystems">
        <title>Genome- and Community-Level Interaction Insights into Carbon Utilization and Element Cycling Functions of Hydrothermarchaeota in Hydrothermal Sediment.</title>
        <authorList>
            <person name="Zhou Z."/>
            <person name="Liu Y."/>
            <person name="Xu W."/>
            <person name="Pan J."/>
            <person name="Luo Z.H."/>
            <person name="Li M."/>
        </authorList>
    </citation>
    <scope>NUCLEOTIDE SEQUENCE [LARGE SCALE GENOMIC DNA]</scope>
    <source>
        <strain evidence="2">SpSt-418</strain>
    </source>
</reference>
<evidence type="ECO:0000256" key="1">
    <source>
        <dbReference type="SAM" id="Phobius"/>
    </source>
</evidence>
<protein>
    <submittedName>
        <fullName evidence="2">Uncharacterized protein</fullName>
    </submittedName>
</protein>
<keyword evidence="1" id="KW-1133">Transmembrane helix</keyword>
<keyword evidence="1" id="KW-0812">Transmembrane</keyword>
<proteinExistence type="predicted"/>
<dbReference type="AlphaFoldDB" id="A0A7C3PFJ5"/>
<dbReference type="EMBL" id="DSRU01000164">
    <property type="protein sequence ID" value="HFM98299.1"/>
    <property type="molecule type" value="Genomic_DNA"/>
</dbReference>
<comment type="caution">
    <text evidence="2">The sequence shown here is derived from an EMBL/GenBank/DDBJ whole genome shotgun (WGS) entry which is preliminary data.</text>
</comment>
<gene>
    <name evidence="2" type="ORF">ENR64_11185</name>
</gene>
<keyword evidence="1" id="KW-0472">Membrane</keyword>